<dbReference type="PANTHER" id="PTHR31102">
    <property type="match status" value="1"/>
</dbReference>
<comment type="subcellular location">
    <subcellularLocation>
        <location evidence="1">Membrane</location>
        <topology evidence="1">Multi-pass membrane protein</topology>
    </subcellularLocation>
</comment>
<proteinExistence type="predicted"/>
<keyword evidence="4 5" id="KW-0472">Membrane</keyword>
<dbReference type="Proteomes" id="UP001169242">
    <property type="component" value="Unassembled WGS sequence"/>
</dbReference>
<dbReference type="InterPro" id="IPR051843">
    <property type="entry name" value="CPA1_transporter"/>
</dbReference>
<feature type="transmembrane region" description="Helical" evidence="5">
    <location>
        <begin position="150"/>
        <end position="172"/>
    </location>
</feature>
<feature type="transmembrane region" description="Helical" evidence="5">
    <location>
        <begin position="299"/>
        <end position="320"/>
    </location>
</feature>
<dbReference type="EMBL" id="JAQIFT010000010">
    <property type="protein sequence ID" value="MDA3730251.1"/>
    <property type="molecule type" value="Genomic_DNA"/>
</dbReference>
<dbReference type="AlphaFoldDB" id="A0AA42DJM7"/>
<feature type="domain" description="Cation/H+ exchanger transmembrane" evidence="6">
    <location>
        <begin position="8"/>
        <end position="376"/>
    </location>
</feature>
<feature type="transmembrane region" description="Helical" evidence="5">
    <location>
        <begin position="216"/>
        <end position="232"/>
    </location>
</feature>
<keyword evidence="2 5" id="KW-0812">Transmembrane</keyword>
<name>A0AA42DJM7_9FIRM</name>
<dbReference type="GO" id="GO:0016020">
    <property type="term" value="C:membrane"/>
    <property type="evidence" value="ECO:0007669"/>
    <property type="project" value="UniProtKB-SubCell"/>
</dbReference>
<dbReference type="Pfam" id="PF00999">
    <property type="entry name" value="Na_H_Exchanger"/>
    <property type="match status" value="1"/>
</dbReference>
<dbReference type="PANTHER" id="PTHR31102:SF1">
    <property type="entry name" value="CATION_H+ EXCHANGER DOMAIN-CONTAINING PROTEIN"/>
    <property type="match status" value="1"/>
</dbReference>
<protein>
    <submittedName>
        <fullName evidence="7">Cation:proton antiporter</fullName>
    </submittedName>
</protein>
<evidence type="ECO:0000256" key="3">
    <source>
        <dbReference type="ARBA" id="ARBA00022989"/>
    </source>
</evidence>
<dbReference type="RefSeq" id="WP_053986321.1">
    <property type="nucleotide sequence ID" value="NZ_JAQIFT010000010.1"/>
</dbReference>
<reference evidence="7" key="1">
    <citation type="journal article" date="2023" name="Int. J. Syst. Evol. Microbiol.">
        <title>&lt;i&gt;Holtiella tumoricola&lt;/i&gt; gen. nov. sp. nov., isolated from a human clinical sample.</title>
        <authorList>
            <person name="Allen-Vercoe E."/>
            <person name="Daigneault M.C."/>
            <person name="Vancuren S.J."/>
            <person name="Cochrane K."/>
            <person name="O'Neal L.L."/>
            <person name="Sankaranarayanan K."/>
            <person name="Lawson P.A."/>
        </authorList>
    </citation>
    <scope>NUCLEOTIDE SEQUENCE</scope>
    <source>
        <strain evidence="7">CC70A</strain>
    </source>
</reference>
<evidence type="ECO:0000256" key="4">
    <source>
        <dbReference type="ARBA" id="ARBA00023136"/>
    </source>
</evidence>
<evidence type="ECO:0000259" key="6">
    <source>
        <dbReference type="Pfam" id="PF00999"/>
    </source>
</evidence>
<evidence type="ECO:0000256" key="2">
    <source>
        <dbReference type="ARBA" id="ARBA00022692"/>
    </source>
</evidence>
<dbReference type="Gene3D" id="1.20.1530.20">
    <property type="match status" value="1"/>
</dbReference>
<dbReference type="InterPro" id="IPR038770">
    <property type="entry name" value="Na+/solute_symporter_sf"/>
</dbReference>
<feature type="transmembrane region" description="Helical" evidence="5">
    <location>
        <begin position="84"/>
        <end position="103"/>
    </location>
</feature>
<dbReference type="GO" id="GO:1902600">
    <property type="term" value="P:proton transmembrane transport"/>
    <property type="evidence" value="ECO:0007669"/>
    <property type="project" value="InterPro"/>
</dbReference>
<sequence length="392" mass="41560">MLTSLALIFLCGLLLGGLMKKLGLPDLLGMLITGIILGPYALNLLAPSILQLSADLRQIALVIILLRAGLSLDLEALKKVGRPALLMCFVPATLELLGTLIIAPTLLGISLLDAAILGTVLAAVSPAVIVPRMVNLIEEQRGTHHSIPQLIMAGASVDDIFVIVLFTSFTGIAEGGQFSIESFLGIPLAILLGIVVGLVVGLLLTKCFKSMHLRDSIKVIIILSIAFLLVSLESTIKATIPFSGLIAIMTLGATLYRNYCPLASRLSNKFSKLWIAAQLILFVLVGATVDLSYALKSTIPALLVISFALVFRALGVWLALLKTPLTKQERIFCIVAYMPKATVQAAIGSIPLTMGLSCGPIVLTISVIAIVLTAPLGAFGIDYLSHRLLPIE</sequence>
<feature type="transmembrane region" description="Helical" evidence="5">
    <location>
        <begin position="360"/>
        <end position="384"/>
    </location>
</feature>
<feature type="transmembrane region" description="Helical" evidence="5">
    <location>
        <begin position="184"/>
        <end position="204"/>
    </location>
</feature>
<gene>
    <name evidence="7" type="ORF">PBV87_01860</name>
</gene>
<feature type="transmembrane region" description="Helical" evidence="5">
    <location>
        <begin position="238"/>
        <end position="259"/>
    </location>
</feature>
<dbReference type="InterPro" id="IPR006153">
    <property type="entry name" value="Cation/H_exchanger_TM"/>
</dbReference>
<dbReference type="GO" id="GO:0015297">
    <property type="term" value="F:antiporter activity"/>
    <property type="evidence" value="ECO:0007669"/>
    <property type="project" value="InterPro"/>
</dbReference>
<comment type="caution">
    <text evidence="7">The sequence shown here is derived from an EMBL/GenBank/DDBJ whole genome shotgun (WGS) entry which is preliminary data.</text>
</comment>
<keyword evidence="3 5" id="KW-1133">Transmembrane helix</keyword>
<keyword evidence="8" id="KW-1185">Reference proteome</keyword>
<evidence type="ECO:0000256" key="1">
    <source>
        <dbReference type="ARBA" id="ARBA00004141"/>
    </source>
</evidence>
<accession>A0AA42DJM7</accession>
<evidence type="ECO:0000313" key="8">
    <source>
        <dbReference type="Proteomes" id="UP001169242"/>
    </source>
</evidence>
<feature type="transmembrane region" description="Helical" evidence="5">
    <location>
        <begin position="332"/>
        <end position="354"/>
    </location>
</feature>
<evidence type="ECO:0000256" key="5">
    <source>
        <dbReference type="SAM" id="Phobius"/>
    </source>
</evidence>
<feature type="transmembrane region" description="Helical" evidence="5">
    <location>
        <begin position="109"/>
        <end position="130"/>
    </location>
</feature>
<feature type="transmembrane region" description="Helical" evidence="5">
    <location>
        <begin position="271"/>
        <end position="293"/>
    </location>
</feature>
<evidence type="ECO:0000313" key="7">
    <source>
        <dbReference type="EMBL" id="MDA3730251.1"/>
    </source>
</evidence>
<organism evidence="7 8">
    <name type="scientific">Holtiella tumoricola</name>
    <dbReference type="NCBI Taxonomy" id="3018743"/>
    <lineage>
        <taxon>Bacteria</taxon>
        <taxon>Bacillati</taxon>
        <taxon>Bacillota</taxon>
        <taxon>Clostridia</taxon>
        <taxon>Lachnospirales</taxon>
        <taxon>Cellulosilyticaceae</taxon>
        <taxon>Holtiella</taxon>
    </lineage>
</organism>
<feature type="transmembrane region" description="Helical" evidence="5">
    <location>
        <begin position="29"/>
        <end position="50"/>
    </location>
</feature>